<dbReference type="AlphaFoldDB" id="Q97JP2"/>
<accession>Q97JP2</accession>
<dbReference type="Pfam" id="PF22725">
    <property type="entry name" value="GFO_IDH_MocA_C3"/>
    <property type="match status" value="1"/>
</dbReference>
<dbReference type="HOGENOM" id="CLU_023194_7_0_9"/>
<dbReference type="SUPFAM" id="SSF55347">
    <property type="entry name" value="Glyceraldehyde-3-phosphate dehydrogenase-like, C-terminal domain"/>
    <property type="match status" value="1"/>
</dbReference>
<evidence type="ECO:0000313" key="4">
    <source>
        <dbReference type="Proteomes" id="UP000000814"/>
    </source>
</evidence>
<proteinExistence type="predicted"/>
<dbReference type="KEGG" id="cac:CA_C1231"/>
<organism evidence="3 4">
    <name type="scientific">Clostridium acetobutylicum (strain ATCC 824 / DSM 792 / JCM 1419 / IAM 19013 / LMG 5710 / NBRC 13948 / NRRL B-527 / VKM B-1787 / 2291 / W)</name>
    <dbReference type="NCBI Taxonomy" id="272562"/>
    <lineage>
        <taxon>Bacteria</taxon>
        <taxon>Bacillati</taxon>
        <taxon>Bacillota</taxon>
        <taxon>Clostridia</taxon>
        <taxon>Eubacteriales</taxon>
        <taxon>Clostridiaceae</taxon>
        <taxon>Clostridium</taxon>
    </lineage>
</organism>
<dbReference type="EMBL" id="AE001437">
    <property type="protein sequence ID" value="AAK79203.1"/>
    <property type="molecule type" value="Genomic_DNA"/>
</dbReference>
<evidence type="ECO:0000259" key="2">
    <source>
        <dbReference type="Pfam" id="PF22725"/>
    </source>
</evidence>
<dbReference type="RefSeq" id="WP_010964544.1">
    <property type="nucleotide sequence ID" value="NC_003030.1"/>
</dbReference>
<dbReference type="GeneID" id="44997738"/>
<dbReference type="Gene3D" id="3.30.360.10">
    <property type="entry name" value="Dihydrodipicolinate Reductase, domain 2"/>
    <property type="match status" value="1"/>
</dbReference>
<dbReference type="SUPFAM" id="SSF51735">
    <property type="entry name" value="NAD(P)-binding Rossmann-fold domains"/>
    <property type="match status" value="1"/>
</dbReference>
<protein>
    <submittedName>
        <fullName evidence="3">Predicted dehydrogenase, YULF B.subtilis ortholog</fullName>
    </submittedName>
</protein>
<gene>
    <name evidence="3" type="ordered locus">CA_C1231</name>
</gene>
<dbReference type="InterPro" id="IPR000683">
    <property type="entry name" value="Gfo/Idh/MocA-like_OxRdtase_N"/>
</dbReference>
<dbReference type="eggNOG" id="COG0673">
    <property type="taxonomic scope" value="Bacteria"/>
</dbReference>
<dbReference type="InterPro" id="IPR036291">
    <property type="entry name" value="NAD(P)-bd_dom_sf"/>
</dbReference>
<dbReference type="STRING" id="272562.CA_C1231"/>
<dbReference type="PANTHER" id="PTHR43054:SF1">
    <property type="entry name" value="SCYLLO-INOSITOL 2-DEHYDROGENASE (NADP(+)) IOLU"/>
    <property type="match status" value="1"/>
</dbReference>
<dbReference type="OrthoDB" id="9783105at2"/>
<keyword evidence="4" id="KW-1185">Reference proteome</keyword>
<sequence>MSETIRFGIVGTSSITEKFLDGSNHVKDFSLTAVYSREESKARDFAKKYGAENIFTDLEKMAKSDLIDAVYIASPNAMHAKQAEVFLKNKKHVLCEKAFASNVEEVNKMISVSKENKMVLMEAMKTEYLPGFFAVKENLHRIGKVRKYFGNYCQYSSRYDKFKQGIVLNAFKPELSNGSIMDIGVYCIHPMVYLFGEPNKLKANAVLLESGVDGEGSILFNYDNMEAVVMYSKITNSRVSSEIQGEEGNIVIDNINTFEKVKIVFRNGEEEDLSRVHIEDNMCYELEEFIRLVKEQDTKKALQRLKVSKSVMEIMDEARKQIGLVFPADKN</sequence>
<dbReference type="InterPro" id="IPR055170">
    <property type="entry name" value="GFO_IDH_MocA-like_dom"/>
</dbReference>
<dbReference type="PIR" id="H97051">
    <property type="entry name" value="H97051"/>
</dbReference>
<dbReference type="Gene3D" id="3.40.50.720">
    <property type="entry name" value="NAD(P)-binding Rossmann-like Domain"/>
    <property type="match status" value="1"/>
</dbReference>
<evidence type="ECO:0000313" key="3">
    <source>
        <dbReference type="EMBL" id="AAK79203.1"/>
    </source>
</evidence>
<dbReference type="Proteomes" id="UP000000814">
    <property type="component" value="Chromosome"/>
</dbReference>
<dbReference type="GO" id="GO:0000166">
    <property type="term" value="F:nucleotide binding"/>
    <property type="evidence" value="ECO:0007669"/>
    <property type="project" value="InterPro"/>
</dbReference>
<feature type="domain" description="Gfo/Idh/MocA-like oxidoreductase N-terminal" evidence="1">
    <location>
        <begin position="5"/>
        <end position="122"/>
    </location>
</feature>
<dbReference type="PANTHER" id="PTHR43054">
    <property type="match status" value="1"/>
</dbReference>
<dbReference type="PATRIC" id="fig|272562.8.peg.1431"/>
<evidence type="ECO:0000259" key="1">
    <source>
        <dbReference type="Pfam" id="PF01408"/>
    </source>
</evidence>
<name>Q97JP2_CLOAB</name>
<reference evidence="3 4" key="1">
    <citation type="journal article" date="2001" name="J. Bacteriol.">
        <title>Genome sequence and comparative analysis of the solvent-producing bacterium Clostridium acetobutylicum.</title>
        <authorList>
            <person name="Nolling J."/>
            <person name="Breton G."/>
            <person name="Omelchenko M.V."/>
            <person name="Makarova K.S."/>
            <person name="Zeng Q."/>
            <person name="Gibson R."/>
            <person name="Lee H.M."/>
            <person name="Dubois J."/>
            <person name="Qiu D."/>
            <person name="Hitti J."/>
            <person name="Wolf Y.I."/>
            <person name="Tatusov R.L."/>
            <person name="Sabathe F."/>
            <person name="Doucette-Stamm L."/>
            <person name="Soucaille P."/>
            <person name="Daly M.J."/>
            <person name="Bennett G.N."/>
            <person name="Koonin E.V."/>
            <person name="Smith D.R."/>
        </authorList>
    </citation>
    <scope>NUCLEOTIDE SEQUENCE [LARGE SCALE GENOMIC DNA]</scope>
    <source>
        <strain evidence="4">ATCC 824 / DSM 792 / JCM 1419 / LMG 5710 / VKM B-1787</strain>
    </source>
</reference>
<feature type="domain" description="GFO/IDH/MocA-like oxidoreductase" evidence="2">
    <location>
        <begin position="141"/>
        <end position="250"/>
    </location>
</feature>
<dbReference type="Pfam" id="PF01408">
    <property type="entry name" value="GFO_IDH_MocA"/>
    <property type="match status" value="1"/>
</dbReference>